<dbReference type="Proteomes" id="UP001196980">
    <property type="component" value="Unassembled WGS sequence"/>
</dbReference>
<dbReference type="EMBL" id="JABXWD010000574">
    <property type="protein sequence ID" value="MBV6343402.1"/>
    <property type="molecule type" value="Genomic_DNA"/>
</dbReference>
<gene>
    <name evidence="1" type="ORF">HWQ67_17660</name>
</gene>
<comment type="caution">
    <text evidence="1">The sequence shown here is derived from an EMBL/GenBank/DDBJ whole genome shotgun (WGS) entry which is preliminary data.</text>
</comment>
<proteinExistence type="predicted"/>
<accession>A0ABS6S434</accession>
<name>A0ABS6S434_9BACT</name>
<sequence>MQILPLNDGGIAFGTADPAFGVISKQGKRAVYVTPQIADYRGLLEGFLISNDGSKIRFVYEQFGKSPAAFDLSGRFLDVDSSTKTDASLKPPITSSDGLKVTDWEDTDKPKLNGKALKLEQYEMSRSLAIAPDGEGFLLGTEWYLRLLDKTGTQRWEVPVPGVACSVNITGNGKLAVAAFGNGTIRWYRLSDAVELLAFFPHSDRKRWVLWTPSGYYDASPSGDDLIGWHVNNGTDKAADFYPVSKF</sequence>
<keyword evidence="2" id="KW-1185">Reference proteome</keyword>
<evidence type="ECO:0000313" key="2">
    <source>
        <dbReference type="Proteomes" id="UP001196980"/>
    </source>
</evidence>
<reference evidence="1 2" key="1">
    <citation type="journal article" date="2020" name="J Geophys Res Biogeosci">
        <title>Magnetotaxis as an Adaptation to Enable Bacterial Shuttling of Microbial Sulfur and Sulfur Cycling Across Aquatic Oxic#Anoxic Interfaces.</title>
        <authorList>
            <person name="Li J."/>
            <person name="Liu P."/>
            <person name="Wang J."/>
            <person name="Roberts A.P."/>
            <person name="Pan Y."/>
        </authorList>
    </citation>
    <scope>NUCLEOTIDE SEQUENCE [LARGE SCALE GENOMIC DNA]</scope>
    <source>
        <strain evidence="1 2">MYR-1_YQ</strain>
    </source>
</reference>
<organism evidence="1 2">
    <name type="scientific">Candidatus Magnetobacterium casense</name>
    <dbReference type="NCBI Taxonomy" id="1455061"/>
    <lineage>
        <taxon>Bacteria</taxon>
        <taxon>Pseudomonadati</taxon>
        <taxon>Nitrospirota</taxon>
        <taxon>Thermodesulfovibrionia</taxon>
        <taxon>Thermodesulfovibrionales</taxon>
        <taxon>Candidatus Magnetobacteriaceae</taxon>
        <taxon>Candidatus Magnetobacterium</taxon>
    </lineage>
</organism>
<feature type="non-terminal residue" evidence="1">
    <location>
        <position position="247"/>
    </location>
</feature>
<evidence type="ECO:0000313" key="1">
    <source>
        <dbReference type="EMBL" id="MBV6343402.1"/>
    </source>
</evidence>
<protein>
    <submittedName>
        <fullName evidence="1">Uncharacterized protein</fullName>
    </submittedName>
</protein>